<reference evidence="1 2" key="1">
    <citation type="journal article" date="2016" name="PLoS ONE">
        <title>Sequence Assembly of Yarrowia lipolytica Strain W29/CLIB89 Shows Transposable Element Diversity.</title>
        <authorList>
            <person name="Magnan C."/>
            <person name="Yu J."/>
            <person name="Chang I."/>
            <person name="Jahn E."/>
            <person name="Kanomata Y."/>
            <person name="Wu J."/>
            <person name="Zeller M."/>
            <person name="Oakes M."/>
            <person name="Baldi P."/>
            <person name="Sandmeyer S."/>
        </authorList>
    </citation>
    <scope>NUCLEOTIDE SEQUENCE [LARGE SCALE GENOMIC DNA]</scope>
    <source>
        <strain evidence="2">CLIB89(W29)</strain>
    </source>
</reference>
<proteinExistence type="predicted"/>
<dbReference type="GeneID" id="2906200"/>
<protein>
    <submittedName>
        <fullName evidence="1">Uncharacterized protein</fullName>
    </submittedName>
</protein>
<dbReference type="VEuPathDB" id="FungiDB:YALI1_A14368g"/>
<dbReference type="KEGG" id="yli:2906200"/>
<dbReference type="EMBL" id="CP017553">
    <property type="protein sequence ID" value="AOW00640.1"/>
    <property type="molecule type" value="Genomic_DNA"/>
</dbReference>
<name>A0A1D8N4U2_YARLL</name>
<evidence type="ECO:0000313" key="1">
    <source>
        <dbReference type="EMBL" id="AOW00640.1"/>
    </source>
</evidence>
<gene>
    <name evidence="1" type="ORF">YALI1_A14368g</name>
</gene>
<dbReference type="VEuPathDB" id="FungiDB:YALI0_A14564g"/>
<dbReference type="RefSeq" id="XP_500062.2">
    <property type="nucleotide sequence ID" value="XM_500062.3"/>
</dbReference>
<dbReference type="Proteomes" id="UP000182444">
    <property type="component" value="Chromosome 1A"/>
</dbReference>
<organism evidence="1 2">
    <name type="scientific">Yarrowia lipolytica</name>
    <name type="common">Candida lipolytica</name>
    <dbReference type="NCBI Taxonomy" id="4952"/>
    <lineage>
        <taxon>Eukaryota</taxon>
        <taxon>Fungi</taxon>
        <taxon>Dikarya</taxon>
        <taxon>Ascomycota</taxon>
        <taxon>Saccharomycotina</taxon>
        <taxon>Dipodascomycetes</taxon>
        <taxon>Dipodascales</taxon>
        <taxon>Dipodascales incertae sedis</taxon>
        <taxon>Yarrowia</taxon>
    </lineage>
</organism>
<evidence type="ECO:0000313" key="2">
    <source>
        <dbReference type="Proteomes" id="UP000182444"/>
    </source>
</evidence>
<accession>A0A1D8N4U2</accession>
<sequence length="232" mass="25846">MSTHSPLTMNGSGPCLLNSSTAPRGPHVIDALGTFVGNGSRRSAAPPSPLANATTINAANVNPSNSGLNQPPQVMSLNELLEVHNDPQLDARLPPENPNRPVIRHQREILYGKWNIGPSRADRLAAKIRNKFGPTARKRRKAIREDEKKKALEEQPPKYMLTDFHHQLVQEMRVVIENQEAVLEQLTNLLYQKDAEIEKMHYDMMLVSTPPNGTLASIREEPVRRFGGGCRE</sequence>
<dbReference type="AlphaFoldDB" id="A0A1D8N4U2"/>